<dbReference type="EMBL" id="GBRH01273135">
    <property type="protein sequence ID" value="JAD24760.1"/>
    <property type="molecule type" value="Transcribed_RNA"/>
</dbReference>
<dbReference type="AlphaFoldDB" id="A0A0A8YH86"/>
<reference evidence="1" key="1">
    <citation type="submission" date="2014-09" db="EMBL/GenBank/DDBJ databases">
        <authorList>
            <person name="Magalhaes I.L.F."/>
            <person name="Oliveira U."/>
            <person name="Santos F.R."/>
            <person name="Vidigal T.H.D.A."/>
            <person name="Brescovit A.D."/>
            <person name="Santos A.J."/>
        </authorList>
    </citation>
    <scope>NUCLEOTIDE SEQUENCE</scope>
    <source>
        <tissue evidence="1">Shoot tissue taken approximately 20 cm above the soil surface</tissue>
    </source>
</reference>
<accession>A0A0A8YH86</accession>
<evidence type="ECO:0000313" key="1">
    <source>
        <dbReference type="EMBL" id="JAD24760.1"/>
    </source>
</evidence>
<protein>
    <submittedName>
        <fullName evidence="1">Uncharacterized protein</fullName>
    </submittedName>
</protein>
<sequence length="23" mass="2490">MTTILKIRTAEKVTGSNKTILGN</sequence>
<proteinExistence type="predicted"/>
<name>A0A0A8YH86_ARUDO</name>
<organism evidence="1">
    <name type="scientific">Arundo donax</name>
    <name type="common">Giant reed</name>
    <name type="synonym">Donax arundinaceus</name>
    <dbReference type="NCBI Taxonomy" id="35708"/>
    <lineage>
        <taxon>Eukaryota</taxon>
        <taxon>Viridiplantae</taxon>
        <taxon>Streptophyta</taxon>
        <taxon>Embryophyta</taxon>
        <taxon>Tracheophyta</taxon>
        <taxon>Spermatophyta</taxon>
        <taxon>Magnoliopsida</taxon>
        <taxon>Liliopsida</taxon>
        <taxon>Poales</taxon>
        <taxon>Poaceae</taxon>
        <taxon>PACMAD clade</taxon>
        <taxon>Arundinoideae</taxon>
        <taxon>Arundineae</taxon>
        <taxon>Arundo</taxon>
    </lineage>
</organism>
<reference evidence="1" key="2">
    <citation type="journal article" date="2015" name="Data Brief">
        <title>Shoot transcriptome of the giant reed, Arundo donax.</title>
        <authorList>
            <person name="Barrero R.A."/>
            <person name="Guerrero F.D."/>
            <person name="Moolhuijzen P."/>
            <person name="Goolsby J.A."/>
            <person name="Tidwell J."/>
            <person name="Bellgard S.E."/>
            <person name="Bellgard M.I."/>
        </authorList>
    </citation>
    <scope>NUCLEOTIDE SEQUENCE</scope>
    <source>
        <tissue evidence="1">Shoot tissue taken approximately 20 cm above the soil surface</tissue>
    </source>
</reference>